<organism evidence="1 2">
    <name type="scientific">Natronoglomus mannanivorans</name>
    <dbReference type="NCBI Taxonomy" id="2979990"/>
    <lineage>
        <taxon>Archaea</taxon>
        <taxon>Methanobacteriati</taxon>
        <taxon>Methanobacteriota</taxon>
        <taxon>Stenosarchaea group</taxon>
        <taxon>Halobacteria</taxon>
        <taxon>Halobacteriales</taxon>
        <taxon>Natrialbaceae</taxon>
        <taxon>Natronoglomus</taxon>
    </lineage>
</organism>
<dbReference type="AlphaFoldDB" id="A0AAP3E399"/>
<evidence type="ECO:0000313" key="2">
    <source>
        <dbReference type="Proteomes" id="UP001321018"/>
    </source>
</evidence>
<comment type="caution">
    <text evidence="1">The sequence shown here is derived from an EMBL/GenBank/DDBJ whole genome shotgun (WGS) entry which is preliminary data.</text>
</comment>
<evidence type="ECO:0000313" key="1">
    <source>
        <dbReference type="EMBL" id="MCU4743468.1"/>
    </source>
</evidence>
<dbReference type="RefSeq" id="WP_338005286.1">
    <property type="nucleotide sequence ID" value="NZ_JAOPKA010000015.1"/>
</dbReference>
<gene>
    <name evidence="1" type="ORF">OB960_18950</name>
</gene>
<protein>
    <submittedName>
        <fullName evidence="1">Uncharacterized protein</fullName>
    </submittedName>
</protein>
<sequence>MAYGSNSVILTRTGATPEDFGLGEGGYGGSYGLTYGTTTADSKLNEFVDQLRGRASDEVNRYCDRVFDHYAEHVDAFEGNGRRSIRLRNYPVTEIHSVMVGSSTLDESEYQLQRSPANPTENAGVIERKRGVWPRTRDVVITYDWGYETTPPAIDSVVEDMVVTVLNEATAERNAAGVQSESMDGHSVTWSLVDAQERLTLTEAHEKKLDRYKRVGMA</sequence>
<name>A0AAP3E399_9EURY</name>
<reference evidence="1" key="1">
    <citation type="submission" date="2022-09" db="EMBL/GenBank/DDBJ databases">
        <title>Enrichment on poylsaccharides allowed isolation of novel metabolic and taxonomic groups of Haloarchaea.</title>
        <authorList>
            <person name="Sorokin D.Y."/>
            <person name="Elcheninov A.G."/>
            <person name="Khizhniak T.V."/>
            <person name="Kolganova T.V."/>
            <person name="Kublanov I.V."/>
        </authorList>
    </citation>
    <scope>NUCLEOTIDE SEQUENCE</scope>
    <source>
        <strain evidence="1">AArc-xg1-1</strain>
    </source>
</reference>
<accession>A0AAP3E399</accession>
<dbReference type="Proteomes" id="UP001321018">
    <property type="component" value="Unassembled WGS sequence"/>
</dbReference>
<dbReference type="EMBL" id="JAOPKA010000015">
    <property type="protein sequence ID" value="MCU4743468.1"/>
    <property type="molecule type" value="Genomic_DNA"/>
</dbReference>
<proteinExistence type="predicted"/>